<evidence type="ECO:0000313" key="6">
    <source>
        <dbReference type="EMBL" id="GBB84720.1"/>
    </source>
</evidence>
<gene>
    <name evidence="7" type="ORF">RCL2_000574100</name>
    <name evidence="6" type="ORF">RclHR1_01130015</name>
</gene>
<reference evidence="6 8" key="1">
    <citation type="submission" date="2017-11" db="EMBL/GenBank/DDBJ databases">
        <title>The genome of Rhizophagus clarus HR1 reveals common genetic basis of auxotrophy among arbuscular mycorrhizal fungi.</title>
        <authorList>
            <person name="Kobayashi Y."/>
        </authorList>
    </citation>
    <scope>NUCLEOTIDE SEQUENCE [LARGE SCALE GENOMIC DNA]</scope>
    <source>
        <strain evidence="6 8">HR1</strain>
    </source>
</reference>
<dbReference type="Pfam" id="PF13499">
    <property type="entry name" value="EF-hand_7"/>
    <property type="match status" value="1"/>
</dbReference>
<dbReference type="InterPro" id="IPR002048">
    <property type="entry name" value="EF_hand_dom"/>
</dbReference>
<keyword evidence="1" id="KW-0106">Calcium</keyword>
<dbReference type="SUPFAM" id="SSF54695">
    <property type="entry name" value="POZ domain"/>
    <property type="match status" value="1"/>
</dbReference>
<accession>A0A2Z6Q444</accession>
<feature type="domain" description="EF-hand" evidence="4">
    <location>
        <begin position="78"/>
        <end position="113"/>
    </location>
</feature>
<dbReference type="OrthoDB" id="270584at2759"/>
<evidence type="ECO:0000256" key="1">
    <source>
        <dbReference type="ARBA" id="ARBA00022837"/>
    </source>
</evidence>
<dbReference type="PROSITE" id="PS50097">
    <property type="entry name" value="BTB"/>
    <property type="match status" value="1"/>
</dbReference>
<dbReference type="Gene3D" id="1.10.238.10">
    <property type="entry name" value="EF-hand"/>
    <property type="match status" value="1"/>
</dbReference>
<feature type="domain" description="EF-hand" evidence="4">
    <location>
        <begin position="7"/>
        <end position="42"/>
    </location>
</feature>
<dbReference type="InterPro" id="IPR011992">
    <property type="entry name" value="EF-hand-dom_pair"/>
</dbReference>
<sequence length="749" mass="86140">METTKKLEEAEIKKCFNRFDYNGNGLLSLAEIDKAVLELYPQFAKNKPVLMRAYKAADITKDGFIELSEFSRLIELLYYYDELYRLFKKLDKNNDNRISFQEFKQERKVFGFEGLSNTELKKAFDEIDTNRGGYLLFEELCIYAAKKKLNSSDASPPVSTGSKPPSRPASIAGSVRSVKKSSSRPASIVGTVIESKLSSISSKNHEAKGSISGSVPGSVIDDTTSVTSMSEFADTTRDDNVIKSLYKLSEDFTNFLKNSKEFDVKIIIGKEGNSEEFHAHSFILQARSAYFNAALSKQPENKSDDDNSTVSYIYTTLSSFMSYSDCTENSNVTIFKKDDISPKIFRIILDYLYGGAVGIAKINELPPGEFLDLLETCGKLEIQEFIEYLQPIFLEHYHGWIQENLLDLEKFSSKRESFNEIRRYCLDQLCQNPDVIFKSDDVGSIEKRVLTDFLSRDDLIADEIDLWNLIIKWGLAHDQSISREPPNKWSVDDVNKMKAVMSDLIPLIRFKWITSDLFIPQVKPYKKLFDEETFENLVDSYMLSNSQTNTPIVQNSSMILLKEPKARDKHTSLIINENPIYKSLISSFIDKKSFKMDYPSYVFKLVYRGTSEHFSSATFHEKCDNLARTLTIARIRETGELIGGYNPEKWKLDGRSVNVTYPIESKKAFIFKIDKDKIENSKVSRVHDQFNALRYKKETGPNFSDLVIYDQKTPIFYTHRYYEKELKIDGENLDDYEVYRVFPKQTKHL</sequence>
<dbReference type="PANTHER" id="PTHR24410">
    <property type="entry name" value="HL07962P-RELATED"/>
    <property type="match status" value="1"/>
</dbReference>
<dbReference type="Pfam" id="PF07707">
    <property type="entry name" value="BACK"/>
    <property type="match status" value="1"/>
</dbReference>
<evidence type="ECO:0000256" key="2">
    <source>
        <dbReference type="SAM" id="MobiDB-lite"/>
    </source>
</evidence>
<dbReference type="InterPro" id="IPR006571">
    <property type="entry name" value="TLDc_dom"/>
</dbReference>
<dbReference type="Pfam" id="PF13202">
    <property type="entry name" value="EF-hand_5"/>
    <property type="match status" value="2"/>
</dbReference>
<organism evidence="6 8">
    <name type="scientific">Rhizophagus clarus</name>
    <dbReference type="NCBI Taxonomy" id="94130"/>
    <lineage>
        <taxon>Eukaryota</taxon>
        <taxon>Fungi</taxon>
        <taxon>Fungi incertae sedis</taxon>
        <taxon>Mucoromycota</taxon>
        <taxon>Glomeromycotina</taxon>
        <taxon>Glomeromycetes</taxon>
        <taxon>Glomerales</taxon>
        <taxon>Glomeraceae</taxon>
        <taxon>Rhizophagus</taxon>
    </lineage>
</organism>
<dbReference type="InterPro" id="IPR011705">
    <property type="entry name" value="BACK"/>
</dbReference>
<evidence type="ECO:0000259" key="5">
    <source>
        <dbReference type="PROSITE" id="PS51886"/>
    </source>
</evidence>
<dbReference type="PROSITE" id="PS00018">
    <property type="entry name" value="EF_HAND_1"/>
    <property type="match status" value="2"/>
</dbReference>
<name>A0A2Z6Q444_9GLOM</name>
<dbReference type="Pfam" id="PF07534">
    <property type="entry name" value="TLD"/>
    <property type="match status" value="1"/>
</dbReference>
<dbReference type="EMBL" id="BLAL01000037">
    <property type="protein sequence ID" value="GES78436.1"/>
    <property type="molecule type" value="Genomic_DNA"/>
</dbReference>
<dbReference type="CDD" id="cd00051">
    <property type="entry name" value="EFh"/>
    <property type="match status" value="1"/>
</dbReference>
<dbReference type="Pfam" id="PF00651">
    <property type="entry name" value="BTB"/>
    <property type="match status" value="1"/>
</dbReference>
<dbReference type="PANTHER" id="PTHR24410:SF23">
    <property type="entry name" value="BTB DOMAIN-CONTAINING PROTEIN-RELATED"/>
    <property type="match status" value="1"/>
</dbReference>
<dbReference type="InterPro" id="IPR011333">
    <property type="entry name" value="SKP1/BTB/POZ_sf"/>
</dbReference>
<feature type="domain" description="EF-hand" evidence="4">
    <location>
        <begin position="115"/>
        <end position="150"/>
    </location>
</feature>
<feature type="region of interest" description="Disordered" evidence="2">
    <location>
        <begin position="150"/>
        <end position="178"/>
    </location>
</feature>
<evidence type="ECO:0000313" key="7">
    <source>
        <dbReference type="EMBL" id="GES78436.1"/>
    </source>
</evidence>
<evidence type="ECO:0000259" key="4">
    <source>
        <dbReference type="PROSITE" id="PS50222"/>
    </source>
</evidence>
<dbReference type="SMART" id="SM00225">
    <property type="entry name" value="BTB"/>
    <property type="match status" value="1"/>
</dbReference>
<comment type="caution">
    <text evidence="6">The sequence shown here is derived from an EMBL/GenBank/DDBJ whole genome shotgun (WGS) entry which is preliminary data.</text>
</comment>
<protein>
    <submittedName>
        <fullName evidence="6">Uncharacterized protein</fullName>
    </submittedName>
</protein>
<dbReference type="EMBL" id="BEXD01000147">
    <property type="protein sequence ID" value="GBB84720.1"/>
    <property type="molecule type" value="Genomic_DNA"/>
</dbReference>
<dbReference type="SMART" id="SM00054">
    <property type="entry name" value="EFh"/>
    <property type="match status" value="4"/>
</dbReference>
<keyword evidence="8" id="KW-1185">Reference proteome</keyword>
<dbReference type="Gene3D" id="1.25.40.420">
    <property type="match status" value="1"/>
</dbReference>
<evidence type="ECO:0000259" key="3">
    <source>
        <dbReference type="PROSITE" id="PS50097"/>
    </source>
</evidence>
<proteinExistence type="predicted"/>
<dbReference type="Gene3D" id="3.30.710.10">
    <property type="entry name" value="Potassium Channel Kv1.1, Chain A"/>
    <property type="match status" value="1"/>
</dbReference>
<dbReference type="PROSITE" id="PS51886">
    <property type="entry name" value="TLDC"/>
    <property type="match status" value="1"/>
</dbReference>
<dbReference type="InterPro" id="IPR018247">
    <property type="entry name" value="EF_Hand_1_Ca_BS"/>
</dbReference>
<dbReference type="CDD" id="cd18186">
    <property type="entry name" value="BTB_POZ_ZBTB_KLHL-like"/>
    <property type="match status" value="1"/>
</dbReference>
<feature type="compositionally biased region" description="Polar residues" evidence="2">
    <location>
        <begin position="151"/>
        <end position="163"/>
    </location>
</feature>
<feature type="domain" description="BTB" evidence="3">
    <location>
        <begin position="262"/>
        <end position="361"/>
    </location>
</feature>
<dbReference type="PROSITE" id="PS50222">
    <property type="entry name" value="EF_HAND_2"/>
    <property type="match status" value="3"/>
</dbReference>
<dbReference type="Proteomes" id="UP000247702">
    <property type="component" value="Unassembled WGS sequence"/>
</dbReference>
<feature type="domain" description="TLDc" evidence="5">
    <location>
        <begin position="573"/>
        <end position="749"/>
    </location>
</feature>
<dbReference type="Proteomes" id="UP000615446">
    <property type="component" value="Unassembled WGS sequence"/>
</dbReference>
<reference evidence="7" key="2">
    <citation type="submission" date="2019-10" db="EMBL/GenBank/DDBJ databases">
        <title>Conservation and host-specific expression of non-tandemly repeated heterogenous ribosome RNA gene in arbuscular mycorrhizal fungi.</title>
        <authorList>
            <person name="Maeda T."/>
            <person name="Kobayashi Y."/>
            <person name="Nakagawa T."/>
            <person name="Ezawa T."/>
            <person name="Yamaguchi K."/>
            <person name="Bino T."/>
            <person name="Nishimoto Y."/>
            <person name="Shigenobu S."/>
            <person name="Kawaguchi M."/>
        </authorList>
    </citation>
    <scope>NUCLEOTIDE SEQUENCE</scope>
    <source>
        <strain evidence="7">HR1</strain>
    </source>
</reference>
<dbReference type="GO" id="GO:0005509">
    <property type="term" value="F:calcium ion binding"/>
    <property type="evidence" value="ECO:0007669"/>
    <property type="project" value="InterPro"/>
</dbReference>
<dbReference type="InterPro" id="IPR000210">
    <property type="entry name" value="BTB/POZ_dom"/>
</dbReference>
<evidence type="ECO:0000313" key="8">
    <source>
        <dbReference type="Proteomes" id="UP000247702"/>
    </source>
</evidence>
<dbReference type="SUPFAM" id="SSF47473">
    <property type="entry name" value="EF-hand"/>
    <property type="match status" value="1"/>
</dbReference>
<dbReference type="InterPro" id="IPR051481">
    <property type="entry name" value="BTB-POZ/Galectin-3-binding"/>
</dbReference>
<dbReference type="AlphaFoldDB" id="A0A2Z6Q444"/>